<keyword evidence="2" id="KW-1185">Reference proteome</keyword>
<protein>
    <submittedName>
        <fullName evidence="1">Uncharacterized protein</fullName>
    </submittedName>
</protein>
<gene>
    <name evidence="1" type="ORF">ABENE_03310</name>
</gene>
<proteinExistence type="predicted"/>
<dbReference type="PATRIC" id="fig|1121022.4.peg.657"/>
<evidence type="ECO:0000313" key="1">
    <source>
        <dbReference type="EMBL" id="ESQ94133.1"/>
    </source>
</evidence>
<reference evidence="1 2" key="1">
    <citation type="journal article" date="2014" name="Nature">
        <title>Sequential evolution of bacterial morphology by co-option of a developmental regulator.</title>
        <authorList>
            <person name="Jiang C."/>
            <person name="Brown P.J."/>
            <person name="Ducret A."/>
            <person name="Brun Y.V."/>
        </authorList>
    </citation>
    <scope>NUCLEOTIDE SEQUENCE [LARGE SCALE GENOMIC DNA]</scope>
    <source>
        <strain evidence="1 2">DSM 16100</strain>
    </source>
</reference>
<dbReference type="AlphaFoldDB" id="V4RSJ0"/>
<dbReference type="STRING" id="1121022.GCA_000376105_01705"/>
<comment type="caution">
    <text evidence="1">The sequence shown here is derived from an EMBL/GenBank/DDBJ whole genome shotgun (WGS) entry which is preliminary data.</text>
</comment>
<dbReference type="EMBL" id="AWGB01000005">
    <property type="protein sequence ID" value="ESQ94133.1"/>
    <property type="molecule type" value="Genomic_DNA"/>
</dbReference>
<evidence type="ECO:0000313" key="2">
    <source>
        <dbReference type="Proteomes" id="UP000017837"/>
    </source>
</evidence>
<name>V4RSJ0_9CAUL</name>
<sequence>MQADIARGRGVKLRWGCQGKRGLTEEELIVFLGDVLDCFEAAAMAAPSGKSALFEVLSFM</sequence>
<dbReference type="Proteomes" id="UP000017837">
    <property type="component" value="Unassembled WGS sequence"/>
</dbReference>
<accession>V4RSJ0</accession>
<organism evidence="1 2">
    <name type="scientific">Asticcacaulis benevestitus DSM 16100 = ATCC BAA-896</name>
    <dbReference type="NCBI Taxonomy" id="1121022"/>
    <lineage>
        <taxon>Bacteria</taxon>
        <taxon>Pseudomonadati</taxon>
        <taxon>Pseudomonadota</taxon>
        <taxon>Alphaproteobacteria</taxon>
        <taxon>Caulobacterales</taxon>
        <taxon>Caulobacteraceae</taxon>
        <taxon>Asticcacaulis</taxon>
    </lineage>
</organism>